<feature type="chain" id="PRO_5006919767" evidence="1">
    <location>
        <begin position="21"/>
        <end position="251"/>
    </location>
</feature>
<keyword evidence="2" id="KW-0969">Cilium</keyword>
<dbReference type="SUPFAM" id="SSF53474">
    <property type="entry name" value="alpha/beta-Hydrolases"/>
    <property type="match status" value="1"/>
</dbReference>
<feature type="signal peptide" evidence="1">
    <location>
        <begin position="1"/>
        <end position="20"/>
    </location>
</feature>
<dbReference type="RefSeq" id="WP_058492819.1">
    <property type="nucleotide sequence ID" value="NZ_CBCRUR010000007.1"/>
</dbReference>
<keyword evidence="2" id="KW-0282">Flagellum</keyword>
<sequence length="251" mass="28680">MKPIVRILFFLFFISTSLSADQLEITVDQKKLQLPFWPAQTQRYGAVLIVRGGEQPHWSDMLAQCANKLATNGWSVVLLNCNPAQGIPWINQLPEVIGSLRKEKNKRIILIHYGDQLNQSLEYFSKPQSKMINALVMISAYGDIDIKDKGSEFRFPIFDVVGQFDYDTVLAAMDKRKKQFKEKSYLAMQMPGADHDYDYSEDLLISFVHGWMTKVPETKTQPRAVLDSYIHSVSLLQSKLVSIANFLGRRS</sequence>
<evidence type="ECO:0000313" key="2">
    <source>
        <dbReference type="EMBL" id="KTD80755.1"/>
    </source>
</evidence>
<dbReference type="AlphaFoldDB" id="A0A0W1AHW7"/>
<gene>
    <name evidence="2" type="ORF">Lwor_0998</name>
</gene>
<protein>
    <submittedName>
        <fullName evidence="2">ATPases involved in biogenesis of archaeal flagella</fullName>
    </submittedName>
</protein>
<dbReference type="EMBL" id="LNZC01000009">
    <property type="protein sequence ID" value="KTD80755.1"/>
    <property type="molecule type" value="Genomic_DNA"/>
</dbReference>
<comment type="caution">
    <text evidence="2">The sequence shown here is derived from an EMBL/GenBank/DDBJ whole genome shotgun (WGS) entry which is preliminary data.</text>
</comment>
<dbReference type="OrthoDB" id="5644501at2"/>
<dbReference type="PATRIC" id="fig|45076.6.peg.1088"/>
<reference evidence="2 3" key="1">
    <citation type="submission" date="2015-11" db="EMBL/GenBank/DDBJ databases">
        <title>Genomic analysis of 38 Legionella species identifies large and diverse effector repertoires.</title>
        <authorList>
            <person name="Burstein D."/>
            <person name="Amaro F."/>
            <person name="Zusman T."/>
            <person name="Lifshitz Z."/>
            <person name="Cohen O."/>
            <person name="Gilbert J.A."/>
            <person name="Pupko T."/>
            <person name="Shuman H.A."/>
            <person name="Segal G."/>
        </authorList>
    </citation>
    <scope>NUCLEOTIDE SEQUENCE [LARGE SCALE GENOMIC DNA]</scope>
    <source>
        <strain evidence="2 3">ATCC 49508</strain>
    </source>
</reference>
<keyword evidence="3" id="KW-1185">Reference proteome</keyword>
<dbReference type="Proteomes" id="UP000054662">
    <property type="component" value="Unassembled WGS sequence"/>
</dbReference>
<evidence type="ECO:0000256" key="1">
    <source>
        <dbReference type="SAM" id="SignalP"/>
    </source>
</evidence>
<proteinExistence type="predicted"/>
<dbReference type="InterPro" id="IPR029058">
    <property type="entry name" value="AB_hydrolase_fold"/>
</dbReference>
<keyword evidence="2" id="KW-0966">Cell projection</keyword>
<keyword evidence="1" id="KW-0732">Signal</keyword>
<accession>A0A0W1AHW7</accession>
<organism evidence="2 3">
    <name type="scientific">Legionella worsleiensis</name>
    <dbReference type="NCBI Taxonomy" id="45076"/>
    <lineage>
        <taxon>Bacteria</taxon>
        <taxon>Pseudomonadati</taxon>
        <taxon>Pseudomonadota</taxon>
        <taxon>Gammaproteobacteria</taxon>
        <taxon>Legionellales</taxon>
        <taxon>Legionellaceae</taxon>
        <taxon>Legionella</taxon>
    </lineage>
</organism>
<evidence type="ECO:0000313" key="3">
    <source>
        <dbReference type="Proteomes" id="UP000054662"/>
    </source>
</evidence>
<name>A0A0W1AHW7_9GAMM</name>
<dbReference type="STRING" id="45076.Lwor_0998"/>